<dbReference type="EMBL" id="DS113249">
    <property type="protein sequence ID" value="EAY15922.1"/>
    <property type="molecule type" value="Genomic_DNA"/>
</dbReference>
<accession>A2DUN1</accession>
<dbReference type="Proteomes" id="UP000001542">
    <property type="component" value="Unassembled WGS sequence"/>
</dbReference>
<dbReference type="RefSeq" id="XP_001328145.1">
    <property type="nucleotide sequence ID" value="XM_001328110.1"/>
</dbReference>
<sequence length="330" mass="38578">MLDSFVPYKTKDQKLSARRSLDATYTYKYREGKVPTPVLSRRRQAALKIPTLSVETDINAKIKSAEDILRVRPPKPVQHYILKEIRDADRRIRRVKAGIPINKVFSERTDPIPLQKVPKTEFLTEEQAIRPFTSYIAPQMEPRLHLYNVHPPDTTTIGDLASNEIEGILYRINEEDRLRDNEIVSSINRRSARRHKNMKVQYENSLKYGMEEAQIRARRSAALSALKERRTESWWQDFINDFPSEDVNPEQLKILRYLSKAQFTEPGIVEFLQLADDKRWLPLYYKPILRAANEHGHFLPELRLGILLKTTQDHKIASQVSTYSLMKLKQ</sequence>
<evidence type="ECO:0000313" key="1">
    <source>
        <dbReference type="EMBL" id="EAY15922.1"/>
    </source>
</evidence>
<reference evidence="1" key="2">
    <citation type="journal article" date="2007" name="Science">
        <title>Draft genome sequence of the sexually transmitted pathogen Trichomonas vaginalis.</title>
        <authorList>
            <person name="Carlton J.M."/>
            <person name="Hirt R.P."/>
            <person name="Silva J.C."/>
            <person name="Delcher A.L."/>
            <person name="Schatz M."/>
            <person name="Zhao Q."/>
            <person name="Wortman J.R."/>
            <person name="Bidwell S.L."/>
            <person name="Alsmark U.C.M."/>
            <person name="Besteiro S."/>
            <person name="Sicheritz-Ponten T."/>
            <person name="Noel C.J."/>
            <person name="Dacks J.B."/>
            <person name="Foster P.G."/>
            <person name="Simillion C."/>
            <person name="Van de Peer Y."/>
            <person name="Miranda-Saavedra D."/>
            <person name="Barton G.J."/>
            <person name="Westrop G.D."/>
            <person name="Mueller S."/>
            <person name="Dessi D."/>
            <person name="Fiori P.L."/>
            <person name="Ren Q."/>
            <person name="Paulsen I."/>
            <person name="Zhang H."/>
            <person name="Bastida-Corcuera F.D."/>
            <person name="Simoes-Barbosa A."/>
            <person name="Brown M.T."/>
            <person name="Hayes R.D."/>
            <person name="Mukherjee M."/>
            <person name="Okumura C.Y."/>
            <person name="Schneider R."/>
            <person name="Smith A.J."/>
            <person name="Vanacova S."/>
            <person name="Villalvazo M."/>
            <person name="Haas B.J."/>
            <person name="Pertea M."/>
            <person name="Feldblyum T.V."/>
            <person name="Utterback T.R."/>
            <person name="Shu C.L."/>
            <person name="Osoegawa K."/>
            <person name="de Jong P.J."/>
            <person name="Hrdy I."/>
            <person name="Horvathova L."/>
            <person name="Zubacova Z."/>
            <person name="Dolezal P."/>
            <person name="Malik S.B."/>
            <person name="Logsdon J.M. Jr."/>
            <person name="Henze K."/>
            <person name="Gupta A."/>
            <person name="Wang C.C."/>
            <person name="Dunne R.L."/>
            <person name="Upcroft J.A."/>
            <person name="Upcroft P."/>
            <person name="White O."/>
            <person name="Salzberg S.L."/>
            <person name="Tang P."/>
            <person name="Chiu C.-H."/>
            <person name="Lee Y.-S."/>
            <person name="Embley T.M."/>
            <person name="Coombs G.H."/>
            <person name="Mottram J.C."/>
            <person name="Tachezy J."/>
            <person name="Fraser-Liggett C.M."/>
            <person name="Johnson P.J."/>
        </authorList>
    </citation>
    <scope>NUCLEOTIDE SEQUENCE [LARGE SCALE GENOMIC DNA]</scope>
    <source>
        <strain evidence="1">G3</strain>
    </source>
</reference>
<organism evidence="1 2">
    <name type="scientific">Trichomonas vaginalis (strain ATCC PRA-98 / G3)</name>
    <dbReference type="NCBI Taxonomy" id="412133"/>
    <lineage>
        <taxon>Eukaryota</taxon>
        <taxon>Metamonada</taxon>
        <taxon>Parabasalia</taxon>
        <taxon>Trichomonadida</taxon>
        <taxon>Trichomonadidae</taxon>
        <taxon>Trichomonas</taxon>
    </lineage>
</organism>
<gene>
    <name evidence="1" type="ORF">TVAG_165500</name>
</gene>
<dbReference type="VEuPathDB" id="TrichDB:TVAGG3_0662740"/>
<proteinExistence type="predicted"/>
<dbReference type="KEGG" id="tva:4773929"/>
<dbReference type="AlphaFoldDB" id="A2DUN1"/>
<dbReference type="VEuPathDB" id="TrichDB:TVAG_165500"/>
<keyword evidence="2" id="KW-1185">Reference proteome</keyword>
<dbReference type="InParanoid" id="A2DUN1"/>
<protein>
    <submittedName>
        <fullName evidence="1">Uncharacterized protein</fullName>
    </submittedName>
</protein>
<evidence type="ECO:0000313" key="2">
    <source>
        <dbReference type="Proteomes" id="UP000001542"/>
    </source>
</evidence>
<reference evidence="1" key="1">
    <citation type="submission" date="2006-10" db="EMBL/GenBank/DDBJ databases">
        <authorList>
            <person name="Amadeo P."/>
            <person name="Zhao Q."/>
            <person name="Wortman J."/>
            <person name="Fraser-Liggett C."/>
            <person name="Carlton J."/>
        </authorList>
    </citation>
    <scope>NUCLEOTIDE SEQUENCE</scope>
    <source>
        <strain evidence="1">G3</strain>
    </source>
</reference>
<name>A2DUN1_TRIV3</name>